<protein>
    <submittedName>
        <fullName evidence="1">Uncharacterized protein</fullName>
    </submittedName>
</protein>
<dbReference type="EMBL" id="QLTK01000001">
    <property type="protein sequence ID" value="RAS38832.1"/>
    <property type="molecule type" value="Genomic_DNA"/>
</dbReference>
<evidence type="ECO:0000313" key="2">
    <source>
        <dbReference type="Proteomes" id="UP000248918"/>
    </source>
</evidence>
<evidence type="ECO:0000313" key="1">
    <source>
        <dbReference type="EMBL" id="RAS38832.1"/>
    </source>
</evidence>
<gene>
    <name evidence="1" type="ORF">BX591_101162</name>
</gene>
<accession>A0A329CXY2</accession>
<dbReference type="AlphaFoldDB" id="A0A329CXY2"/>
<dbReference type="Proteomes" id="UP000248918">
    <property type="component" value="Unassembled WGS sequence"/>
</dbReference>
<name>A0A329CXY2_9BURK</name>
<proteinExistence type="predicted"/>
<sequence>MNTVSNTVSNTTATATTGNSWLGKLRALALQALNIHLQTCAIMAEAHRRPQ</sequence>
<organism evidence="1 2">
    <name type="scientific">Paraburkholderia bryophila</name>
    <dbReference type="NCBI Taxonomy" id="420952"/>
    <lineage>
        <taxon>Bacteria</taxon>
        <taxon>Pseudomonadati</taxon>
        <taxon>Pseudomonadota</taxon>
        <taxon>Betaproteobacteria</taxon>
        <taxon>Burkholderiales</taxon>
        <taxon>Burkholderiaceae</taxon>
        <taxon>Paraburkholderia</taxon>
    </lineage>
</organism>
<reference evidence="1 2" key="1">
    <citation type="submission" date="2018-06" db="EMBL/GenBank/DDBJ databases">
        <title>Genomic Encyclopedia of Type Strains, Phase III (KMG-III): the genomes of soil and plant-associated and newly described type strains.</title>
        <authorList>
            <person name="Whitman W."/>
        </authorList>
    </citation>
    <scope>NUCLEOTIDE SEQUENCE [LARGE SCALE GENOMIC DNA]</scope>
    <source>
        <strain evidence="1 2">LMG 23644</strain>
    </source>
</reference>
<comment type="caution">
    <text evidence="1">The sequence shown here is derived from an EMBL/GenBank/DDBJ whole genome shotgun (WGS) entry which is preliminary data.</text>
</comment>
<dbReference type="RefSeq" id="WP_167444482.1">
    <property type="nucleotide sequence ID" value="NZ_CADFFP010000004.1"/>
</dbReference>